<dbReference type="InterPro" id="IPR004036">
    <property type="entry name" value="Endonuclease-III-like_CS2"/>
</dbReference>
<dbReference type="GO" id="GO:0034039">
    <property type="term" value="F:8-oxo-7,8-dihydroguanine DNA N-glycosylase activity"/>
    <property type="evidence" value="ECO:0007669"/>
    <property type="project" value="TreeGrafter"/>
</dbReference>
<keyword evidence="12" id="KW-0411">Iron-sulfur</keyword>
<proteinExistence type="inferred from homology"/>
<dbReference type="CDD" id="cd00056">
    <property type="entry name" value="ENDO3c"/>
    <property type="match status" value="1"/>
</dbReference>
<evidence type="ECO:0000256" key="2">
    <source>
        <dbReference type="ARBA" id="ARBA00001966"/>
    </source>
</evidence>
<dbReference type="Pfam" id="PF00730">
    <property type="entry name" value="HhH-GPD"/>
    <property type="match status" value="1"/>
</dbReference>
<evidence type="ECO:0000256" key="5">
    <source>
        <dbReference type="ARBA" id="ARBA00012045"/>
    </source>
</evidence>
<evidence type="ECO:0000259" key="15">
    <source>
        <dbReference type="SMART" id="SM00478"/>
    </source>
</evidence>
<evidence type="ECO:0000256" key="9">
    <source>
        <dbReference type="ARBA" id="ARBA00022763"/>
    </source>
</evidence>
<dbReference type="InterPro" id="IPR004035">
    <property type="entry name" value="Endouclease-III_FeS-bd_BS"/>
</dbReference>
<dbReference type="GO" id="GO:0051539">
    <property type="term" value="F:4 iron, 4 sulfur cluster binding"/>
    <property type="evidence" value="ECO:0007669"/>
    <property type="project" value="UniProtKB-KW"/>
</dbReference>
<dbReference type="SUPFAM" id="SSF55811">
    <property type="entry name" value="Nudix"/>
    <property type="match status" value="1"/>
</dbReference>
<keyword evidence="14" id="KW-0326">Glycosidase</keyword>
<dbReference type="InterPro" id="IPR000445">
    <property type="entry name" value="HhH_motif"/>
</dbReference>
<dbReference type="GO" id="GO:0032357">
    <property type="term" value="F:oxidized purine DNA binding"/>
    <property type="evidence" value="ECO:0007669"/>
    <property type="project" value="TreeGrafter"/>
</dbReference>
<comment type="similarity">
    <text evidence="4">Belongs to the Nth/MutY family.</text>
</comment>
<feature type="domain" description="HhH-GPD" evidence="15">
    <location>
        <begin position="46"/>
        <end position="199"/>
    </location>
</feature>
<evidence type="ECO:0000256" key="6">
    <source>
        <dbReference type="ARBA" id="ARBA00022023"/>
    </source>
</evidence>
<gene>
    <name evidence="16" type="ORF">G3M56_002575</name>
</gene>
<keyword evidence="7" id="KW-0004">4Fe-4S</keyword>
<dbReference type="FunFam" id="1.10.340.30:FF:000002">
    <property type="entry name" value="Adenine DNA glycosylase"/>
    <property type="match status" value="1"/>
</dbReference>
<sequence length="353" mass="39741">MSNTTLALRNRSAFRDALVDWFHLNAKDYPWRRTTDPYAILVSEMMLQQTQVATVLDRGYYTRWLERFPTVHELAAADESTVLSLWEGLGYYNRARNLQKAAQAIVHDHGGQFPEALDTILDLPGIGRYTAGAVYSFAYDRPAPVVDANGIRVITRLTHFEGLSDNAAGQNFIWSTAGRLVDTDRPRAFNSALMELGQRICTPKSPACKDCPVGEWCATYQFGHDPEPLPHKKPRRATVELAEHAVFAIDRQHEAILLHHEQGSRRKGLWKLPLRPVEDFGSASPCYEARYAITHHRVQLAVYEMSAAEIAQAEGDRWIAWENLADLPMAAPFRKAVNALMKEVRTPSSNLTG</sequence>
<dbReference type="Pfam" id="PF00633">
    <property type="entry name" value="HHH"/>
    <property type="match status" value="1"/>
</dbReference>
<dbReference type="InterPro" id="IPR011257">
    <property type="entry name" value="DNA_glycosylase"/>
</dbReference>
<comment type="cofactor">
    <cofactor evidence="2">
        <name>[4Fe-4S] cluster</name>
        <dbReference type="ChEBI" id="CHEBI:49883"/>
    </cofactor>
</comment>
<dbReference type="GO" id="GO:0000701">
    <property type="term" value="F:purine-specific mismatch base pair DNA N-glycosylase activity"/>
    <property type="evidence" value="ECO:0007669"/>
    <property type="project" value="UniProtKB-EC"/>
</dbReference>
<dbReference type="AlphaFoldDB" id="A0A6B3LAJ8"/>
<keyword evidence="11" id="KW-0408">Iron</keyword>
<dbReference type="EC" id="3.2.2.31" evidence="5"/>
<keyword evidence="13" id="KW-0234">DNA repair</keyword>
<protein>
    <recommendedName>
        <fullName evidence="6">Adenine DNA glycosylase</fullName>
        <ecNumber evidence="5">3.2.2.31</ecNumber>
    </recommendedName>
</protein>
<keyword evidence="9" id="KW-0227">DNA damage</keyword>
<evidence type="ECO:0000256" key="10">
    <source>
        <dbReference type="ARBA" id="ARBA00022801"/>
    </source>
</evidence>
<keyword evidence="8" id="KW-0479">Metal-binding</keyword>
<name>A0A6B3LAJ8_9BACT</name>
<comment type="catalytic activity">
    <reaction evidence="1">
        <text>Hydrolyzes free adenine bases from 7,8-dihydro-8-oxoguanine:adenine mismatched double-stranded DNA, leaving an apurinic site.</text>
        <dbReference type="EC" id="3.2.2.31"/>
    </reaction>
</comment>
<dbReference type="PANTHER" id="PTHR42944:SF1">
    <property type="entry name" value="ADENINE DNA GLYCOSYLASE"/>
    <property type="match status" value="1"/>
</dbReference>
<dbReference type="PROSITE" id="PS01155">
    <property type="entry name" value="ENDONUCLEASE_III_2"/>
    <property type="match status" value="1"/>
</dbReference>
<dbReference type="EMBL" id="CP066776">
    <property type="protein sequence ID" value="QQL45493.1"/>
    <property type="molecule type" value="Genomic_DNA"/>
</dbReference>
<evidence type="ECO:0000256" key="3">
    <source>
        <dbReference type="ARBA" id="ARBA00002933"/>
    </source>
</evidence>
<dbReference type="PROSITE" id="PS00764">
    <property type="entry name" value="ENDONUCLEASE_III_1"/>
    <property type="match status" value="1"/>
</dbReference>
<evidence type="ECO:0000256" key="11">
    <source>
        <dbReference type="ARBA" id="ARBA00023004"/>
    </source>
</evidence>
<keyword evidence="17" id="KW-1185">Reference proteome</keyword>
<evidence type="ECO:0000256" key="12">
    <source>
        <dbReference type="ARBA" id="ARBA00023014"/>
    </source>
</evidence>
<dbReference type="Gene3D" id="1.10.1670.10">
    <property type="entry name" value="Helix-hairpin-Helix base-excision DNA repair enzymes (C-terminal)"/>
    <property type="match status" value="1"/>
</dbReference>
<evidence type="ECO:0000256" key="13">
    <source>
        <dbReference type="ARBA" id="ARBA00023204"/>
    </source>
</evidence>
<evidence type="ECO:0000313" key="17">
    <source>
        <dbReference type="Proteomes" id="UP000475117"/>
    </source>
</evidence>
<evidence type="ECO:0000256" key="7">
    <source>
        <dbReference type="ARBA" id="ARBA00022485"/>
    </source>
</evidence>
<reference evidence="16 17" key="1">
    <citation type="submission" date="2020-12" db="EMBL/GenBank/DDBJ databases">
        <title>Sulforoseuscoccus oceanibium gen. nov., sp. nov., a representative of the phylum Verrucomicrobia with special cytoplasmic membrane, and proposal of Sulforoseuscoccusaceae fam. nov.</title>
        <authorList>
            <person name="Xi F."/>
        </authorList>
    </citation>
    <scope>NUCLEOTIDE SEQUENCE [LARGE SCALE GENOMIC DNA]</scope>
    <source>
        <strain evidence="16 17">T37</strain>
    </source>
</reference>
<dbReference type="KEGG" id="soa:G3M56_002575"/>
<evidence type="ECO:0000313" key="16">
    <source>
        <dbReference type="EMBL" id="QQL45493.1"/>
    </source>
</evidence>
<keyword evidence="10" id="KW-0378">Hydrolase</keyword>
<dbReference type="SUPFAM" id="SSF48150">
    <property type="entry name" value="DNA-glycosylase"/>
    <property type="match status" value="1"/>
</dbReference>
<organism evidence="16 17">
    <name type="scientific">Sulfuriroseicoccus oceanibius</name>
    <dbReference type="NCBI Taxonomy" id="2707525"/>
    <lineage>
        <taxon>Bacteria</taxon>
        <taxon>Pseudomonadati</taxon>
        <taxon>Verrucomicrobiota</taxon>
        <taxon>Verrucomicrobiia</taxon>
        <taxon>Verrucomicrobiales</taxon>
        <taxon>Verrucomicrobiaceae</taxon>
        <taxon>Sulfuriroseicoccus</taxon>
    </lineage>
</organism>
<dbReference type="RefSeq" id="WP_164363036.1">
    <property type="nucleotide sequence ID" value="NZ_CP066776.1"/>
</dbReference>
<dbReference type="InterPro" id="IPR044298">
    <property type="entry name" value="MIG/MutY"/>
</dbReference>
<evidence type="ECO:0000256" key="8">
    <source>
        <dbReference type="ARBA" id="ARBA00022723"/>
    </source>
</evidence>
<dbReference type="InterPro" id="IPR015797">
    <property type="entry name" value="NUDIX_hydrolase-like_dom_sf"/>
</dbReference>
<dbReference type="InterPro" id="IPR003265">
    <property type="entry name" value="HhH-GPD_domain"/>
</dbReference>
<accession>A0A6B3LAJ8</accession>
<dbReference type="SMART" id="SM00478">
    <property type="entry name" value="ENDO3c"/>
    <property type="match status" value="1"/>
</dbReference>
<dbReference type="GO" id="GO:0035485">
    <property type="term" value="F:adenine/guanine mispair binding"/>
    <property type="evidence" value="ECO:0007669"/>
    <property type="project" value="TreeGrafter"/>
</dbReference>
<dbReference type="PANTHER" id="PTHR42944">
    <property type="entry name" value="ADENINE DNA GLYCOSYLASE"/>
    <property type="match status" value="1"/>
</dbReference>
<evidence type="ECO:0000256" key="1">
    <source>
        <dbReference type="ARBA" id="ARBA00000843"/>
    </source>
</evidence>
<evidence type="ECO:0000256" key="4">
    <source>
        <dbReference type="ARBA" id="ARBA00008343"/>
    </source>
</evidence>
<dbReference type="GO" id="GO:0046872">
    <property type="term" value="F:metal ion binding"/>
    <property type="evidence" value="ECO:0007669"/>
    <property type="project" value="UniProtKB-KW"/>
</dbReference>
<dbReference type="GO" id="GO:0006284">
    <property type="term" value="P:base-excision repair"/>
    <property type="evidence" value="ECO:0007669"/>
    <property type="project" value="InterPro"/>
</dbReference>
<dbReference type="Proteomes" id="UP000475117">
    <property type="component" value="Chromosome"/>
</dbReference>
<evidence type="ECO:0000256" key="14">
    <source>
        <dbReference type="ARBA" id="ARBA00023295"/>
    </source>
</evidence>
<dbReference type="InterPro" id="IPR023170">
    <property type="entry name" value="HhH_base_excis_C"/>
</dbReference>
<dbReference type="Gene3D" id="1.10.340.30">
    <property type="entry name" value="Hypothetical protein, domain 2"/>
    <property type="match status" value="1"/>
</dbReference>
<dbReference type="GO" id="GO:0006298">
    <property type="term" value="P:mismatch repair"/>
    <property type="evidence" value="ECO:0007669"/>
    <property type="project" value="TreeGrafter"/>
</dbReference>
<comment type="function">
    <text evidence="3">Adenine glycosylase active on G-A mispairs. MutY also corrects error-prone DNA synthesis past GO lesions which are due to the oxidatively damaged form of guanine: 7,8-dihydro-8-oxoguanine (8-oxo-dGTP).</text>
</comment>